<name>A0ACB8DTH4_DERSI</name>
<sequence>MVVFSPKVTQRSCVPSRSSAGSYPKEADLLPRKSESVSRKLVHSLHSLASAPFLHVAESRAVPVFILSSSLLTAVDFGSDVSLATRLLLWSLRELSVTCIHEYIGTGLLMDTNFGVPCATAKPPCIAVDAKQLAGLSLSRAQLGSYVEREPLRSADKVAALFDYRLPHAQPSDIFDVREQPYSAVDPFSGRVKPHAPVGAATEFSSMPFTRPLGESRSRMVALIEMRLRCRSLWRRRQIAYKVCKMGPRRGHLREFCAHLVGSYPSVCPSVNQLFYNLHCMRSIMGHRRVDLDKSCTASAADDCFIVAELSQWNNFLWVINIEPREGRLALACLRGRVVPVASNV</sequence>
<proteinExistence type="predicted"/>
<dbReference type="Proteomes" id="UP000821865">
    <property type="component" value="Chromosome 1"/>
</dbReference>
<protein>
    <submittedName>
        <fullName evidence="1">Uncharacterized protein</fullName>
    </submittedName>
</protein>
<accession>A0ACB8DTH4</accession>
<dbReference type="EMBL" id="CM023470">
    <property type="protein sequence ID" value="KAH7977710.1"/>
    <property type="molecule type" value="Genomic_DNA"/>
</dbReference>
<evidence type="ECO:0000313" key="2">
    <source>
        <dbReference type="Proteomes" id="UP000821865"/>
    </source>
</evidence>
<gene>
    <name evidence="1" type="ORF">HPB49_003205</name>
</gene>
<organism evidence="1 2">
    <name type="scientific">Dermacentor silvarum</name>
    <name type="common">Tick</name>
    <dbReference type="NCBI Taxonomy" id="543639"/>
    <lineage>
        <taxon>Eukaryota</taxon>
        <taxon>Metazoa</taxon>
        <taxon>Ecdysozoa</taxon>
        <taxon>Arthropoda</taxon>
        <taxon>Chelicerata</taxon>
        <taxon>Arachnida</taxon>
        <taxon>Acari</taxon>
        <taxon>Parasitiformes</taxon>
        <taxon>Ixodida</taxon>
        <taxon>Ixodoidea</taxon>
        <taxon>Ixodidae</taxon>
        <taxon>Rhipicephalinae</taxon>
        <taxon>Dermacentor</taxon>
    </lineage>
</organism>
<reference evidence="1" key="1">
    <citation type="submission" date="2020-05" db="EMBL/GenBank/DDBJ databases">
        <title>Large-scale comparative analyses of tick genomes elucidate their genetic diversity and vector capacities.</title>
        <authorList>
            <person name="Jia N."/>
            <person name="Wang J."/>
            <person name="Shi W."/>
            <person name="Du L."/>
            <person name="Sun Y."/>
            <person name="Zhan W."/>
            <person name="Jiang J."/>
            <person name="Wang Q."/>
            <person name="Zhang B."/>
            <person name="Ji P."/>
            <person name="Sakyi L.B."/>
            <person name="Cui X."/>
            <person name="Yuan T."/>
            <person name="Jiang B."/>
            <person name="Yang W."/>
            <person name="Lam T.T.-Y."/>
            <person name="Chang Q."/>
            <person name="Ding S."/>
            <person name="Wang X."/>
            <person name="Zhu J."/>
            <person name="Ruan X."/>
            <person name="Zhao L."/>
            <person name="Wei J."/>
            <person name="Que T."/>
            <person name="Du C."/>
            <person name="Cheng J."/>
            <person name="Dai P."/>
            <person name="Han X."/>
            <person name="Huang E."/>
            <person name="Gao Y."/>
            <person name="Liu J."/>
            <person name="Shao H."/>
            <person name="Ye R."/>
            <person name="Li L."/>
            <person name="Wei W."/>
            <person name="Wang X."/>
            <person name="Wang C."/>
            <person name="Yang T."/>
            <person name="Huo Q."/>
            <person name="Li W."/>
            <person name="Guo W."/>
            <person name="Chen H."/>
            <person name="Zhou L."/>
            <person name="Ni X."/>
            <person name="Tian J."/>
            <person name="Zhou Y."/>
            <person name="Sheng Y."/>
            <person name="Liu T."/>
            <person name="Pan Y."/>
            <person name="Xia L."/>
            <person name="Li J."/>
            <person name="Zhao F."/>
            <person name="Cao W."/>
        </authorList>
    </citation>
    <scope>NUCLEOTIDE SEQUENCE</scope>
    <source>
        <strain evidence="1">Dsil-2018</strain>
    </source>
</reference>
<comment type="caution">
    <text evidence="1">The sequence shown here is derived from an EMBL/GenBank/DDBJ whole genome shotgun (WGS) entry which is preliminary data.</text>
</comment>
<keyword evidence="2" id="KW-1185">Reference proteome</keyword>
<evidence type="ECO:0000313" key="1">
    <source>
        <dbReference type="EMBL" id="KAH7977710.1"/>
    </source>
</evidence>